<dbReference type="Gene3D" id="2.30.30.40">
    <property type="entry name" value="SH3 Domains"/>
    <property type="match status" value="1"/>
</dbReference>
<dbReference type="PROSITE" id="PS50005">
    <property type="entry name" value="TPR"/>
    <property type="match status" value="1"/>
</dbReference>
<keyword evidence="1" id="KW-0802">TPR repeat</keyword>
<dbReference type="SUPFAM" id="SSF48452">
    <property type="entry name" value="TPR-like"/>
    <property type="match status" value="1"/>
</dbReference>
<accession>A0A1H6JHJ0</accession>
<dbReference type="SMART" id="SM00028">
    <property type="entry name" value="TPR"/>
    <property type="match status" value="2"/>
</dbReference>
<evidence type="ECO:0000256" key="3">
    <source>
        <dbReference type="SAM" id="SignalP"/>
    </source>
</evidence>
<dbReference type="InterPro" id="IPR003646">
    <property type="entry name" value="SH3-like_bac-type"/>
</dbReference>
<dbReference type="InterPro" id="IPR025987">
    <property type="entry name" value="GW_dom"/>
</dbReference>
<reference evidence="6 7" key="1">
    <citation type="submission" date="2016-10" db="EMBL/GenBank/DDBJ databases">
        <authorList>
            <person name="de Groot N.N."/>
        </authorList>
    </citation>
    <scope>NUCLEOTIDE SEQUENCE [LARGE SCALE GENOMIC DNA]</scope>
    <source>
        <strain evidence="6 7">CGMCC 1.10825</strain>
    </source>
</reference>
<dbReference type="InterPro" id="IPR011990">
    <property type="entry name" value="TPR-like_helical_dom_sf"/>
</dbReference>
<keyword evidence="2" id="KW-0812">Transmembrane</keyword>
<dbReference type="Gene3D" id="1.25.40.10">
    <property type="entry name" value="Tetratricopeptide repeat domain"/>
    <property type="match status" value="1"/>
</dbReference>
<sequence>MKQLLVFFLSFCFSYAVSAQENNEVLFNKGMDAFNQKDYATSVKIFNDLVKIDSLNSVLHYNLGTAYLHMQNTGLSIYHLEKSLKLQPGYEPARINLNFAEKLKTKVTKGNLPIPQQQMLYSVFNFLKPNSWAYLAIGSMVLSVLVLIGYRFSQNATAKKLLFATSIFLLIVSTGSYFISENQSGYLLSNHYVIIKDTDVVLMQEPRTVSKITSTLTEGDKAFIKEETNQWVKIQLQNDTIGWVEKNNVLMY</sequence>
<keyword evidence="2" id="KW-1133">Transmembrane helix</keyword>
<gene>
    <name evidence="6" type="ORF">SAMN02927937_00503</name>
</gene>
<evidence type="ECO:0000256" key="2">
    <source>
        <dbReference type="SAM" id="Phobius"/>
    </source>
</evidence>
<feature type="transmembrane region" description="Helical" evidence="2">
    <location>
        <begin position="131"/>
        <end position="149"/>
    </location>
</feature>
<keyword evidence="3" id="KW-0732">Signal</keyword>
<feature type="signal peptide" evidence="3">
    <location>
        <begin position="1"/>
        <end position="19"/>
    </location>
</feature>
<keyword evidence="2" id="KW-0472">Membrane</keyword>
<dbReference type="Pfam" id="PF08239">
    <property type="entry name" value="SH3_3"/>
    <property type="match status" value="1"/>
</dbReference>
<evidence type="ECO:0000259" key="4">
    <source>
        <dbReference type="Pfam" id="PF08239"/>
    </source>
</evidence>
<proteinExistence type="predicted"/>
<evidence type="ECO:0000259" key="5">
    <source>
        <dbReference type="Pfam" id="PF13457"/>
    </source>
</evidence>
<keyword evidence="7" id="KW-1185">Reference proteome</keyword>
<feature type="repeat" description="TPR" evidence="1">
    <location>
        <begin position="57"/>
        <end position="90"/>
    </location>
</feature>
<dbReference type="OrthoDB" id="9776208at2"/>
<dbReference type="EMBL" id="FNXE01000004">
    <property type="protein sequence ID" value="SEH61722.1"/>
    <property type="molecule type" value="Genomic_DNA"/>
</dbReference>
<feature type="transmembrane region" description="Helical" evidence="2">
    <location>
        <begin position="161"/>
        <end position="179"/>
    </location>
</feature>
<dbReference type="InterPro" id="IPR019734">
    <property type="entry name" value="TPR_rpt"/>
</dbReference>
<organism evidence="6 7">
    <name type="scientific">Paenimyroides marinum</name>
    <dbReference type="NCBI Taxonomy" id="1159016"/>
    <lineage>
        <taxon>Bacteria</taxon>
        <taxon>Pseudomonadati</taxon>
        <taxon>Bacteroidota</taxon>
        <taxon>Flavobacteriia</taxon>
        <taxon>Flavobacteriales</taxon>
        <taxon>Flavobacteriaceae</taxon>
        <taxon>Paenimyroides</taxon>
    </lineage>
</organism>
<dbReference type="RefSeq" id="WP_091095966.1">
    <property type="nucleotide sequence ID" value="NZ_FNXE01000004.1"/>
</dbReference>
<name>A0A1H6JHJ0_9FLAO</name>
<dbReference type="Proteomes" id="UP000199634">
    <property type="component" value="Unassembled WGS sequence"/>
</dbReference>
<evidence type="ECO:0000256" key="1">
    <source>
        <dbReference type="PROSITE-ProRule" id="PRU00339"/>
    </source>
</evidence>
<evidence type="ECO:0000313" key="7">
    <source>
        <dbReference type="Proteomes" id="UP000199634"/>
    </source>
</evidence>
<dbReference type="STRING" id="1159016.SAMN02927937_00503"/>
<feature type="domain" description="GW" evidence="5">
    <location>
        <begin position="17"/>
        <end position="77"/>
    </location>
</feature>
<feature type="chain" id="PRO_5011468169" evidence="3">
    <location>
        <begin position="20"/>
        <end position="252"/>
    </location>
</feature>
<feature type="domain" description="SH3b" evidence="4">
    <location>
        <begin position="204"/>
        <end position="247"/>
    </location>
</feature>
<evidence type="ECO:0000313" key="6">
    <source>
        <dbReference type="EMBL" id="SEH61722.1"/>
    </source>
</evidence>
<dbReference type="Pfam" id="PF13457">
    <property type="entry name" value="GW"/>
    <property type="match status" value="1"/>
</dbReference>
<dbReference type="AlphaFoldDB" id="A0A1H6JHJ0"/>
<protein>
    <submittedName>
        <fullName evidence="6">SH3 domain-containing protein</fullName>
    </submittedName>
</protein>